<evidence type="ECO:0000259" key="2">
    <source>
        <dbReference type="PROSITE" id="PS50112"/>
    </source>
</evidence>
<dbReference type="SUPFAM" id="SSF141868">
    <property type="entry name" value="EAL domain-like"/>
    <property type="match status" value="1"/>
</dbReference>
<dbReference type="AlphaFoldDB" id="A0A5B8R6S0"/>
<dbReference type="Gene3D" id="3.40.190.10">
    <property type="entry name" value="Periplasmic binding protein-like II"/>
    <property type="match status" value="2"/>
</dbReference>
<accession>A0A5B8R6S0</accession>
<dbReference type="Gene3D" id="3.20.20.450">
    <property type="entry name" value="EAL domain"/>
    <property type="match status" value="1"/>
</dbReference>
<dbReference type="PROSITE" id="PS50883">
    <property type="entry name" value="EAL"/>
    <property type="match status" value="1"/>
</dbReference>
<feature type="domain" description="PAC" evidence="3">
    <location>
        <begin position="398"/>
        <end position="449"/>
    </location>
</feature>
<dbReference type="InterPro" id="IPR001638">
    <property type="entry name" value="Solute-binding_3/MltF_N"/>
</dbReference>
<reference evidence="6" key="1">
    <citation type="submission" date="2019-06" db="EMBL/GenBank/DDBJ databases">
        <authorList>
            <person name="Murdoch R.W."/>
            <person name="Fathepure B."/>
        </authorList>
    </citation>
    <scope>NUCLEOTIDE SEQUENCE</scope>
</reference>
<dbReference type="EMBL" id="MN079083">
    <property type="protein sequence ID" value="QEA04376.1"/>
    <property type="molecule type" value="Genomic_DNA"/>
</dbReference>
<evidence type="ECO:0000313" key="6">
    <source>
        <dbReference type="EMBL" id="QEA04376.1"/>
    </source>
</evidence>
<dbReference type="InterPro" id="IPR035919">
    <property type="entry name" value="EAL_sf"/>
</dbReference>
<gene>
    <name evidence="6" type="ORF">KBTEX_00684</name>
</gene>
<dbReference type="InterPro" id="IPR000700">
    <property type="entry name" value="PAS-assoc_C"/>
</dbReference>
<evidence type="ECO:0000259" key="4">
    <source>
        <dbReference type="PROSITE" id="PS50883"/>
    </source>
</evidence>
<evidence type="ECO:0000259" key="3">
    <source>
        <dbReference type="PROSITE" id="PS50113"/>
    </source>
</evidence>
<dbReference type="SMART" id="SM00091">
    <property type="entry name" value="PAS"/>
    <property type="match status" value="2"/>
</dbReference>
<evidence type="ECO:0000256" key="1">
    <source>
        <dbReference type="SAM" id="Phobius"/>
    </source>
</evidence>
<dbReference type="SUPFAM" id="SSF55073">
    <property type="entry name" value="Nucleotide cyclase"/>
    <property type="match status" value="1"/>
</dbReference>
<proteinExistence type="predicted"/>
<dbReference type="CDD" id="cd00130">
    <property type="entry name" value="PAS"/>
    <property type="match status" value="2"/>
</dbReference>
<dbReference type="SUPFAM" id="SSF53850">
    <property type="entry name" value="Periplasmic binding protein-like II"/>
    <property type="match status" value="1"/>
</dbReference>
<dbReference type="Pfam" id="PF00563">
    <property type="entry name" value="EAL"/>
    <property type="match status" value="1"/>
</dbReference>
<dbReference type="NCBIfam" id="TIGR00254">
    <property type="entry name" value="GGDEF"/>
    <property type="match status" value="1"/>
</dbReference>
<feature type="domain" description="PAS" evidence="2">
    <location>
        <begin position="450"/>
        <end position="495"/>
    </location>
</feature>
<keyword evidence="1" id="KW-0812">Transmembrane</keyword>
<dbReference type="SMART" id="SM00052">
    <property type="entry name" value="EAL"/>
    <property type="match status" value="1"/>
</dbReference>
<name>A0A5B8R6S0_9ZZZZ</name>
<dbReference type="PROSITE" id="PS50887">
    <property type="entry name" value="GGDEF"/>
    <property type="match status" value="1"/>
</dbReference>
<dbReference type="InterPro" id="IPR035965">
    <property type="entry name" value="PAS-like_dom_sf"/>
</dbReference>
<feature type="domain" description="GGDEF" evidence="5">
    <location>
        <begin position="604"/>
        <end position="737"/>
    </location>
</feature>
<dbReference type="InterPro" id="IPR001633">
    <property type="entry name" value="EAL_dom"/>
</dbReference>
<dbReference type="SUPFAM" id="SSF55785">
    <property type="entry name" value="PYP-like sensor domain (PAS domain)"/>
    <property type="match status" value="2"/>
</dbReference>
<dbReference type="InterPro" id="IPR000014">
    <property type="entry name" value="PAS"/>
</dbReference>
<keyword evidence="1" id="KW-1133">Transmembrane helix</keyword>
<dbReference type="Pfam" id="PF13426">
    <property type="entry name" value="PAS_9"/>
    <property type="match status" value="1"/>
</dbReference>
<feature type="domain" description="EAL" evidence="4">
    <location>
        <begin position="748"/>
        <end position="1001"/>
    </location>
</feature>
<dbReference type="InterPro" id="IPR052155">
    <property type="entry name" value="Biofilm_reg_signaling"/>
</dbReference>
<dbReference type="NCBIfam" id="TIGR00229">
    <property type="entry name" value="sensory_box"/>
    <property type="match status" value="2"/>
</dbReference>
<dbReference type="PROSITE" id="PS50113">
    <property type="entry name" value="PAC"/>
    <property type="match status" value="1"/>
</dbReference>
<dbReference type="SMART" id="SM00062">
    <property type="entry name" value="PBPb"/>
    <property type="match status" value="1"/>
</dbReference>
<dbReference type="Gene3D" id="3.30.450.20">
    <property type="entry name" value="PAS domain"/>
    <property type="match status" value="2"/>
</dbReference>
<evidence type="ECO:0000259" key="5">
    <source>
        <dbReference type="PROSITE" id="PS50887"/>
    </source>
</evidence>
<dbReference type="InterPro" id="IPR013655">
    <property type="entry name" value="PAS_fold_3"/>
</dbReference>
<sequence length="1002" mass="110537">MRWDRRKCLRGAEDARPARRRHTGLPALLLSVLALLLCASVAAQARTVRVGIYDNPPRLFTGSDGEPQGFWAELLKTIAEREDWQLEWVPGTWSEGLARLQAGEIDVMPDVARTAERAERMRFCEETVLTSWSRVYVRPHGGIESLLDLDGRRVGTLEGSVNVSGSGGLHELLESFGIDAELVALASYRDAFNALATGRVDAVASNKDIGNRLYPTYGAVPAPIVFQPVELHFAVSLEAASGAALREQLDTAVRTLKSDPDSVYYRLQSRWLGVRDEPEWILPFWVFWILGFFGIAVIVLLAGNFVLDARVRRRTRDLRESEERIQAILDNLPGVALRMHWVSGSAPELLATEGATFFGQGAWRLRTGHDHWDTLIHPDDRAMLTRAIDRAVSRGRPYDVEHRIRLGDDSVRWVLHLGTPTIRDGDGMRIDAFLFDITERKETEAALRHSMAELAAIHDASLDLILLVGPDGRIQSANRQFFEATGYSRGEVIGEEPGGIAGGALRAGAHLLDQVRQGTPHRYETQLTTARGATIPVEVRLRTLPGGDRPGRVLVVMRDLSSLRAIEAELRHQSTHDPLTGLPNRTAFETALEQAVLDCRTGSEQHALCYLDVDQFRVINDTAGHSAGDALLRQVAQLLHERVHHGDVLARFGGDEFTLLLRDCDLSRALEIADGHRSAIEAMHFVSDGRSFQITASIGVVPVDAYAGDAAMVLGAADAACHLAKDGGRNRVQVYDTEDTALQLYRSGMEWAQELHDALRGDRFRLLCQPIVPASGEIDGRAHYEILLRMLDQSGSTISPGVFLPIAERYGLVPRVDQWVVEHALGTIGAASDSDAHWSINLSGQSLASTELLTVIENAIHSNGIDPRRLTFEVTETAVVRNFTEALAFIERLRELGCTFALDDFGSGLSSFGYLKHLNVDVLKLDGVFIRDLLDDPRNEAMVTAFTRLAQAYELHTVAEFVSNDALRERLVQLGVDYVQGFAVGRPQPLDDVLAGRPPIIG</sequence>
<dbReference type="PANTHER" id="PTHR44757:SF4">
    <property type="entry name" value="DIGUANYLATE CYCLASE DGCE-RELATED"/>
    <property type="match status" value="1"/>
</dbReference>
<dbReference type="InterPro" id="IPR001610">
    <property type="entry name" value="PAC"/>
</dbReference>
<dbReference type="CDD" id="cd01948">
    <property type="entry name" value="EAL"/>
    <property type="match status" value="1"/>
</dbReference>
<dbReference type="SMART" id="SM00267">
    <property type="entry name" value="GGDEF"/>
    <property type="match status" value="1"/>
</dbReference>
<dbReference type="CDD" id="cd01949">
    <property type="entry name" value="GGDEF"/>
    <property type="match status" value="1"/>
</dbReference>
<dbReference type="PROSITE" id="PS50112">
    <property type="entry name" value="PAS"/>
    <property type="match status" value="1"/>
</dbReference>
<dbReference type="Gene3D" id="3.30.70.270">
    <property type="match status" value="1"/>
</dbReference>
<dbReference type="InterPro" id="IPR029787">
    <property type="entry name" value="Nucleotide_cyclase"/>
</dbReference>
<dbReference type="Pfam" id="PF08447">
    <property type="entry name" value="PAS_3"/>
    <property type="match status" value="1"/>
</dbReference>
<dbReference type="Pfam" id="PF00497">
    <property type="entry name" value="SBP_bac_3"/>
    <property type="match status" value="1"/>
</dbReference>
<feature type="transmembrane region" description="Helical" evidence="1">
    <location>
        <begin position="285"/>
        <end position="307"/>
    </location>
</feature>
<dbReference type="FunFam" id="3.30.70.270:FF:000001">
    <property type="entry name" value="Diguanylate cyclase domain protein"/>
    <property type="match status" value="1"/>
</dbReference>
<dbReference type="InterPro" id="IPR043128">
    <property type="entry name" value="Rev_trsase/Diguanyl_cyclase"/>
</dbReference>
<dbReference type="InterPro" id="IPR000160">
    <property type="entry name" value="GGDEF_dom"/>
</dbReference>
<dbReference type="Pfam" id="PF00990">
    <property type="entry name" value="GGDEF"/>
    <property type="match status" value="1"/>
</dbReference>
<dbReference type="SMART" id="SM00086">
    <property type="entry name" value="PAC"/>
    <property type="match status" value="2"/>
</dbReference>
<dbReference type="PANTHER" id="PTHR44757">
    <property type="entry name" value="DIGUANYLATE CYCLASE DGCP"/>
    <property type="match status" value="1"/>
</dbReference>
<organism evidence="6">
    <name type="scientific">uncultured organism</name>
    <dbReference type="NCBI Taxonomy" id="155900"/>
    <lineage>
        <taxon>unclassified sequences</taxon>
        <taxon>environmental samples</taxon>
    </lineage>
</organism>
<protein>
    <submittedName>
        <fullName evidence="6">Uncharacterized protein</fullName>
    </submittedName>
</protein>
<keyword evidence="1" id="KW-0472">Membrane</keyword>